<evidence type="ECO:0000313" key="2">
    <source>
        <dbReference type="EMBL" id="RZM76430.1"/>
    </source>
</evidence>
<proteinExistence type="predicted"/>
<sequence>MGHWCRVVIFKATNRGNYIVKNILKSKLSKAGLLITSTFACASAFATTALPSGITEAFAKFTTQISELETLAWPILISVTSAFVIIKLFKRFVSKAT</sequence>
<comment type="caution">
    <text evidence="2">The sequence shown here is derived from an EMBL/GenBank/DDBJ whole genome shotgun (WGS) entry which is preliminary data.</text>
</comment>
<accession>A0A4Q7E3E6</accession>
<dbReference type="EMBL" id="PPUZ01000049">
    <property type="protein sequence ID" value="RZM76430.1"/>
    <property type="molecule type" value="Genomic_DNA"/>
</dbReference>
<reference evidence="2 3" key="1">
    <citation type="submission" date="2018-01" db="EMBL/GenBank/DDBJ databases">
        <title>Co-occurrence of chitin degradation, pigmentation and bioactivity in marine Pseudoalteromonas.</title>
        <authorList>
            <person name="Paulsen S."/>
            <person name="Gram L."/>
            <person name="Machado H."/>
        </authorList>
    </citation>
    <scope>NUCLEOTIDE SEQUENCE [LARGE SCALE GENOMIC DNA]</scope>
    <source>
        <strain evidence="2 3">S1946</strain>
    </source>
</reference>
<gene>
    <name evidence="2" type="ORF">C3B51_17855</name>
</gene>
<protein>
    <recommendedName>
        <fullName evidence="4">Phage coat protein</fullName>
    </recommendedName>
</protein>
<organism evidence="2 3">
    <name type="scientific">Pseudoalteromonas rubra</name>
    <dbReference type="NCBI Taxonomy" id="43658"/>
    <lineage>
        <taxon>Bacteria</taxon>
        <taxon>Pseudomonadati</taxon>
        <taxon>Pseudomonadota</taxon>
        <taxon>Gammaproteobacteria</taxon>
        <taxon>Alteromonadales</taxon>
        <taxon>Pseudoalteromonadaceae</taxon>
        <taxon>Pseudoalteromonas</taxon>
    </lineage>
</organism>
<dbReference type="Pfam" id="PF19199">
    <property type="entry name" value="Phage_coatGP8"/>
    <property type="match status" value="1"/>
</dbReference>
<evidence type="ECO:0000313" key="3">
    <source>
        <dbReference type="Proteomes" id="UP000292345"/>
    </source>
</evidence>
<dbReference type="InterPro" id="IPR023390">
    <property type="entry name" value="Phage_M13_G8P_capsid_dom_sf"/>
</dbReference>
<evidence type="ECO:0008006" key="4">
    <source>
        <dbReference type="Google" id="ProtNLM"/>
    </source>
</evidence>
<feature type="transmembrane region" description="Helical" evidence="1">
    <location>
        <begin position="31"/>
        <end position="51"/>
    </location>
</feature>
<keyword evidence="1" id="KW-0812">Transmembrane</keyword>
<name>A0A4Q7E3E6_9GAMM</name>
<evidence type="ECO:0000256" key="1">
    <source>
        <dbReference type="SAM" id="Phobius"/>
    </source>
</evidence>
<dbReference type="InterPro" id="IPR008020">
    <property type="entry name" value="G8P"/>
</dbReference>
<dbReference type="Proteomes" id="UP000292345">
    <property type="component" value="Unassembled WGS sequence"/>
</dbReference>
<dbReference type="AlphaFoldDB" id="A0A4Q7E3E6"/>
<feature type="transmembrane region" description="Helical" evidence="1">
    <location>
        <begin position="71"/>
        <end position="89"/>
    </location>
</feature>
<dbReference type="SUPFAM" id="SSF57987">
    <property type="entry name" value="Inovirus (filamentous phage) major coat protein"/>
    <property type="match status" value="1"/>
</dbReference>
<keyword evidence="1" id="KW-0472">Membrane</keyword>
<keyword evidence="1" id="KW-1133">Transmembrane helix</keyword>
<dbReference type="Gene3D" id="1.20.5.80">
    <property type="match status" value="1"/>
</dbReference>